<dbReference type="RefSeq" id="WP_347438169.1">
    <property type="nucleotide sequence ID" value="NZ_CP089291.1"/>
</dbReference>
<proteinExistence type="predicted"/>
<evidence type="ECO:0000313" key="2">
    <source>
        <dbReference type="Proteomes" id="UP000830167"/>
    </source>
</evidence>
<dbReference type="EMBL" id="CP089291">
    <property type="protein sequence ID" value="UOF91478.1"/>
    <property type="molecule type" value="Genomic_DNA"/>
</dbReference>
<accession>A0ABY4CM30</accession>
<sequence length="209" mass="23989">MTVAIIPKSYSNVIYLQSSFCFQEPSLPNYILERPFAKVALNFPWKTVFASCEQEFLEARYAFYKKEPEKEEAEGLFDLPVELDRPMKRISTKGRKGTNFYALLKAFLLAPLLYVEVMVESVYQQVVSNPAYATVCNFEKIPSLKTFERFDQIMTESGLWEKVRILTVQNNFDQGILESESTIAVDTSHIEAEATLHATRKCCDQPINL</sequence>
<gene>
    <name evidence="1" type="ORF">LSG31_04290</name>
</gene>
<protein>
    <recommendedName>
        <fullName evidence="3">Transposase InsH N-terminal domain-containing protein</fullName>
    </recommendedName>
</protein>
<keyword evidence="2" id="KW-1185">Reference proteome</keyword>
<reference evidence="1" key="1">
    <citation type="submission" date="2021-12" db="EMBL/GenBank/DDBJ databases">
        <title>Alicyclobacillaceae gen. nov., sp. nov., isolated from chalcocite enrichment system.</title>
        <authorList>
            <person name="Jiang Z."/>
        </authorList>
    </citation>
    <scope>NUCLEOTIDE SEQUENCE</scope>
    <source>
        <strain evidence="1">MYW30-H2</strain>
    </source>
</reference>
<name>A0ABY4CM30_9BACL</name>
<organism evidence="1 2">
    <name type="scientific">Fodinisporobacter ferrooxydans</name>
    <dbReference type="NCBI Taxonomy" id="2901836"/>
    <lineage>
        <taxon>Bacteria</taxon>
        <taxon>Bacillati</taxon>
        <taxon>Bacillota</taxon>
        <taxon>Bacilli</taxon>
        <taxon>Bacillales</taxon>
        <taxon>Alicyclobacillaceae</taxon>
        <taxon>Fodinisporobacter</taxon>
    </lineage>
</organism>
<evidence type="ECO:0000313" key="1">
    <source>
        <dbReference type="EMBL" id="UOF91478.1"/>
    </source>
</evidence>
<dbReference type="Proteomes" id="UP000830167">
    <property type="component" value="Chromosome"/>
</dbReference>
<evidence type="ECO:0008006" key="3">
    <source>
        <dbReference type="Google" id="ProtNLM"/>
    </source>
</evidence>